<feature type="domain" description="BRX" evidence="5">
    <location>
        <begin position="154"/>
        <end position="209"/>
    </location>
</feature>
<evidence type="ECO:0000313" key="7">
    <source>
        <dbReference type="Proteomes" id="UP001327560"/>
    </source>
</evidence>
<evidence type="ECO:0000259" key="5">
    <source>
        <dbReference type="PROSITE" id="PS51514"/>
    </source>
</evidence>
<evidence type="ECO:0000256" key="1">
    <source>
        <dbReference type="ARBA" id="ARBA00004123"/>
    </source>
</evidence>
<comment type="subcellular location">
    <subcellularLocation>
        <location evidence="1">Nucleus</location>
    </subcellularLocation>
</comment>
<feature type="region of interest" description="Disordered" evidence="4">
    <location>
        <begin position="9"/>
        <end position="37"/>
    </location>
</feature>
<dbReference type="PANTHER" id="PTHR46058">
    <property type="entry name" value="PROTEIN BREVIS RADIX-LIKE 1"/>
    <property type="match status" value="1"/>
</dbReference>
<gene>
    <name evidence="6" type="ORF">Cni_G15369</name>
</gene>
<feature type="compositionally biased region" description="Polar residues" evidence="4">
    <location>
        <begin position="128"/>
        <end position="141"/>
    </location>
</feature>
<dbReference type="Pfam" id="PF08381">
    <property type="entry name" value="BRX"/>
    <property type="match status" value="2"/>
</dbReference>
<dbReference type="GO" id="GO:0005634">
    <property type="term" value="C:nucleus"/>
    <property type="evidence" value="ECO:0007669"/>
    <property type="project" value="UniProtKB-SubCell"/>
</dbReference>
<keyword evidence="3" id="KW-0539">Nucleus</keyword>
<feature type="region of interest" description="Disordered" evidence="4">
    <location>
        <begin position="125"/>
        <end position="153"/>
    </location>
</feature>
<keyword evidence="7" id="KW-1185">Reference proteome</keyword>
<accession>A0AAQ3KFZ9</accession>
<feature type="region of interest" description="Disordered" evidence="4">
    <location>
        <begin position="66"/>
        <end position="89"/>
    </location>
</feature>
<dbReference type="Pfam" id="PF13713">
    <property type="entry name" value="BRX_N"/>
    <property type="match status" value="1"/>
</dbReference>
<name>A0AAQ3KFZ9_9LILI</name>
<evidence type="ECO:0000256" key="2">
    <source>
        <dbReference type="ARBA" id="ARBA00009057"/>
    </source>
</evidence>
<sequence>MLTCIACSGGGSSSGAPFHDSDDDGGAAGSGTPSTRRAAIKDLTAQIKDMALKATGAYRHCKPCTGAAASTSSRRHHHHGGFSDSEAPSGSERFQYAYRRAGGSAASTPRTVGMGRELEARLRALSSGERTPSVSGRTEASSAFLEDGDEEEPKEWVAQVEPGILITFVSLPQGGNDLKRIRFSREMFNKWQAQRWWAENYDKVVELYNVQRFNRQAMPLTTPPRSEDEIIKEDSPVMPPLSKEQLPRNFHRPMMGAGGMGYSSSDSLERHPSYKGHGFHHPQLVRHYYDSGGLTSTPKLSSISGAKTETSSMDASVRTCSSPEEVDQSGELSASISNASDLEREWVEEDEPGVYITIRELPGGIRELRRVRFSRERFGEMHARLWWEENRSRIQEQYL</sequence>
<dbReference type="InterPro" id="IPR027988">
    <property type="entry name" value="BRX_N"/>
</dbReference>
<evidence type="ECO:0000256" key="4">
    <source>
        <dbReference type="SAM" id="MobiDB-lite"/>
    </source>
</evidence>
<evidence type="ECO:0000256" key="3">
    <source>
        <dbReference type="ARBA" id="ARBA00023242"/>
    </source>
</evidence>
<dbReference type="InterPro" id="IPR044532">
    <property type="entry name" value="BRX-like"/>
</dbReference>
<protein>
    <submittedName>
        <fullName evidence="6">Protein Brevis radix-like 1</fullName>
    </submittedName>
</protein>
<dbReference type="InterPro" id="IPR013591">
    <property type="entry name" value="Brevis_radix_dom"/>
</dbReference>
<organism evidence="6 7">
    <name type="scientific">Canna indica</name>
    <name type="common">Indian-shot</name>
    <dbReference type="NCBI Taxonomy" id="4628"/>
    <lineage>
        <taxon>Eukaryota</taxon>
        <taxon>Viridiplantae</taxon>
        <taxon>Streptophyta</taxon>
        <taxon>Embryophyta</taxon>
        <taxon>Tracheophyta</taxon>
        <taxon>Spermatophyta</taxon>
        <taxon>Magnoliopsida</taxon>
        <taxon>Liliopsida</taxon>
        <taxon>Zingiberales</taxon>
        <taxon>Cannaceae</taxon>
        <taxon>Canna</taxon>
    </lineage>
</organism>
<feature type="region of interest" description="Disordered" evidence="4">
    <location>
        <begin position="300"/>
        <end position="334"/>
    </location>
</feature>
<proteinExistence type="inferred from homology"/>
<reference evidence="6 7" key="1">
    <citation type="submission" date="2023-10" db="EMBL/GenBank/DDBJ databases">
        <title>Chromosome-scale genome assembly provides insights into flower coloration mechanisms of Canna indica.</title>
        <authorList>
            <person name="Li C."/>
        </authorList>
    </citation>
    <scope>NUCLEOTIDE SEQUENCE [LARGE SCALE GENOMIC DNA]</scope>
    <source>
        <tissue evidence="6">Flower</tissue>
    </source>
</reference>
<dbReference type="AlphaFoldDB" id="A0AAQ3KFZ9"/>
<feature type="compositionally biased region" description="Polar residues" evidence="4">
    <location>
        <begin position="300"/>
        <end position="322"/>
    </location>
</feature>
<feature type="domain" description="BRX" evidence="5">
    <location>
        <begin position="344"/>
        <end position="399"/>
    </location>
</feature>
<dbReference type="PANTHER" id="PTHR46058:SF3">
    <property type="entry name" value="PROTEIN BREVIS RADIX-LIKE 4"/>
    <property type="match status" value="1"/>
</dbReference>
<dbReference type="Proteomes" id="UP001327560">
    <property type="component" value="Chromosome 5"/>
</dbReference>
<dbReference type="EMBL" id="CP136894">
    <property type="protein sequence ID" value="WOL06635.1"/>
    <property type="molecule type" value="Genomic_DNA"/>
</dbReference>
<evidence type="ECO:0000313" key="6">
    <source>
        <dbReference type="EMBL" id="WOL06635.1"/>
    </source>
</evidence>
<dbReference type="PROSITE" id="PS51514">
    <property type="entry name" value="BRX"/>
    <property type="match status" value="2"/>
</dbReference>
<comment type="similarity">
    <text evidence="2">Belongs to the BRX family.</text>
</comment>